<dbReference type="OrthoDB" id="3945612at2759"/>
<evidence type="ECO:0000256" key="7">
    <source>
        <dbReference type="SAM" id="SignalP"/>
    </source>
</evidence>
<dbReference type="Proteomes" id="UP000799753">
    <property type="component" value="Unassembled WGS sequence"/>
</dbReference>
<keyword evidence="9" id="KW-1185">Reference proteome</keyword>
<evidence type="ECO:0000313" key="8">
    <source>
        <dbReference type="EMBL" id="KAF2646530.1"/>
    </source>
</evidence>
<comment type="subcellular location">
    <subcellularLocation>
        <location evidence="1">Membrane</location>
        <topology evidence="1">Single-pass membrane protein</topology>
    </subcellularLocation>
</comment>
<feature type="compositionally biased region" description="Polar residues" evidence="5">
    <location>
        <begin position="171"/>
        <end position="198"/>
    </location>
</feature>
<evidence type="ECO:0000256" key="4">
    <source>
        <dbReference type="ARBA" id="ARBA00023136"/>
    </source>
</evidence>
<keyword evidence="7" id="KW-0732">Signal</keyword>
<keyword evidence="2 6" id="KW-0812">Transmembrane</keyword>
<feature type="transmembrane region" description="Helical" evidence="6">
    <location>
        <begin position="205"/>
        <end position="228"/>
    </location>
</feature>
<dbReference type="AlphaFoldDB" id="A0A6A6SG71"/>
<organism evidence="8 9">
    <name type="scientific">Massarina eburnea CBS 473.64</name>
    <dbReference type="NCBI Taxonomy" id="1395130"/>
    <lineage>
        <taxon>Eukaryota</taxon>
        <taxon>Fungi</taxon>
        <taxon>Dikarya</taxon>
        <taxon>Ascomycota</taxon>
        <taxon>Pezizomycotina</taxon>
        <taxon>Dothideomycetes</taxon>
        <taxon>Pleosporomycetidae</taxon>
        <taxon>Pleosporales</taxon>
        <taxon>Massarineae</taxon>
        <taxon>Massarinaceae</taxon>
        <taxon>Massarina</taxon>
    </lineage>
</organism>
<evidence type="ECO:0000256" key="5">
    <source>
        <dbReference type="SAM" id="MobiDB-lite"/>
    </source>
</evidence>
<proteinExistence type="predicted"/>
<feature type="signal peptide" evidence="7">
    <location>
        <begin position="1"/>
        <end position="19"/>
    </location>
</feature>
<dbReference type="GO" id="GO:0071944">
    <property type="term" value="C:cell periphery"/>
    <property type="evidence" value="ECO:0007669"/>
    <property type="project" value="UniProtKB-ARBA"/>
</dbReference>
<keyword evidence="4 6" id="KW-0472">Membrane</keyword>
<keyword evidence="3 6" id="KW-1133">Transmembrane helix</keyword>
<sequence length="317" mass="32621">MIRTAVLAVALLGLERVAADYNQFYFPTNSTQFRCSGMGNVCPPPSVCAHDALTDVHYCCGTGSKDAVCWTNSQSCRGDDAQPASGQLGCPSNAGPNTYCCRSGREQCTQRSGQINICWATSMNEIANASSDSVNATYSSISSASASAKTLTVNLAALTSTSVSTTPTSVDASQTPSSSSTDVAAASNTASGSPDNGSSKISGGAIGGIVAGAVVGVALLAAGGFMLFRRNKAKQGSVKSELDNDNNNTGNPYTGNGYSAVANGPPQTKYAHNPGPAMMPGDEQHMQYAPVEMPTNAYQHELEGTYGAKREPVSQLP</sequence>
<dbReference type="InterPro" id="IPR051694">
    <property type="entry name" value="Immunoregulatory_rcpt-like"/>
</dbReference>
<dbReference type="EMBL" id="MU006776">
    <property type="protein sequence ID" value="KAF2646530.1"/>
    <property type="molecule type" value="Genomic_DNA"/>
</dbReference>
<protein>
    <recommendedName>
        <fullName evidence="10">Mid2 domain-containing protein</fullName>
    </recommendedName>
</protein>
<dbReference type="GO" id="GO:0016020">
    <property type="term" value="C:membrane"/>
    <property type="evidence" value="ECO:0007669"/>
    <property type="project" value="UniProtKB-SubCell"/>
</dbReference>
<evidence type="ECO:0000256" key="1">
    <source>
        <dbReference type="ARBA" id="ARBA00004167"/>
    </source>
</evidence>
<reference evidence="8" key="1">
    <citation type="journal article" date="2020" name="Stud. Mycol.">
        <title>101 Dothideomycetes genomes: a test case for predicting lifestyles and emergence of pathogens.</title>
        <authorList>
            <person name="Haridas S."/>
            <person name="Albert R."/>
            <person name="Binder M."/>
            <person name="Bloem J."/>
            <person name="Labutti K."/>
            <person name="Salamov A."/>
            <person name="Andreopoulos B."/>
            <person name="Baker S."/>
            <person name="Barry K."/>
            <person name="Bills G."/>
            <person name="Bluhm B."/>
            <person name="Cannon C."/>
            <person name="Castanera R."/>
            <person name="Culley D."/>
            <person name="Daum C."/>
            <person name="Ezra D."/>
            <person name="Gonzalez J."/>
            <person name="Henrissat B."/>
            <person name="Kuo A."/>
            <person name="Liang C."/>
            <person name="Lipzen A."/>
            <person name="Lutzoni F."/>
            <person name="Magnuson J."/>
            <person name="Mondo S."/>
            <person name="Nolan M."/>
            <person name="Ohm R."/>
            <person name="Pangilinan J."/>
            <person name="Park H.-J."/>
            <person name="Ramirez L."/>
            <person name="Alfaro M."/>
            <person name="Sun H."/>
            <person name="Tritt A."/>
            <person name="Yoshinaga Y."/>
            <person name="Zwiers L.-H."/>
            <person name="Turgeon B."/>
            <person name="Goodwin S."/>
            <person name="Spatafora J."/>
            <person name="Crous P."/>
            <person name="Grigoriev I."/>
        </authorList>
    </citation>
    <scope>NUCLEOTIDE SEQUENCE</scope>
    <source>
        <strain evidence="8">CBS 473.64</strain>
    </source>
</reference>
<dbReference type="PANTHER" id="PTHR15549:SF26">
    <property type="entry name" value="AXIAL BUDDING PATTERN PROTEIN 2-RELATED"/>
    <property type="match status" value="1"/>
</dbReference>
<feature type="region of interest" description="Disordered" evidence="5">
    <location>
        <begin position="163"/>
        <end position="198"/>
    </location>
</feature>
<evidence type="ECO:0000256" key="3">
    <source>
        <dbReference type="ARBA" id="ARBA00022989"/>
    </source>
</evidence>
<feature type="chain" id="PRO_5025428134" description="Mid2 domain-containing protein" evidence="7">
    <location>
        <begin position="20"/>
        <end position="317"/>
    </location>
</feature>
<dbReference type="PANTHER" id="PTHR15549">
    <property type="entry name" value="PAIRED IMMUNOGLOBULIN-LIKE TYPE 2 RECEPTOR"/>
    <property type="match status" value="1"/>
</dbReference>
<evidence type="ECO:0000313" key="9">
    <source>
        <dbReference type="Proteomes" id="UP000799753"/>
    </source>
</evidence>
<evidence type="ECO:0000256" key="6">
    <source>
        <dbReference type="SAM" id="Phobius"/>
    </source>
</evidence>
<gene>
    <name evidence="8" type="ORF">P280DRAFT_13122</name>
</gene>
<accession>A0A6A6SG71</accession>
<name>A0A6A6SG71_9PLEO</name>
<evidence type="ECO:0008006" key="10">
    <source>
        <dbReference type="Google" id="ProtNLM"/>
    </source>
</evidence>
<evidence type="ECO:0000256" key="2">
    <source>
        <dbReference type="ARBA" id="ARBA00022692"/>
    </source>
</evidence>